<sequence length="235" mass="25215">MPHQCTNCGRAFDDGSKEMLSGCPDCGGNKFQFRPDGIDSQAPPDPDAEPPEPPEPPGADSTVARTVGKTAATVRDIVGGGNDDPTVGADAGAASSTGASGSDDASPGVDRSEAATRREVDTQTADTEDAAQASARADVVTPDELPQEPQTDSESEHHFQPVGADPDPPEEPDETERPDLKELREELNDQFESIKVLEPGQYELNLMELYDREEYIVALQEDGRYSIQVPETFRE</sequence>
<name>A0A830GSI2_9EURY</name>
<reference evidence="2" key="2">
    <citation type="submission" date="2020-09" db="EMBL/GenBank/DDBJ databases">
        <authorList>
            <person name="Sun Q."/>
            <person name="Ohkuma M."/>
        </authorList>
    </citation>
    <scope>NUCLEOTIDE SEQUENCE</scope>
    <source>
        <strain evidence="2">JCM 17820</strain>
    </source>
</reference>
<gene>
    <name evidence="2" type="ORF">GCM10009030_37940</name>
</gene>
<feature type="compositionally biased region" description="Low complexity" evidence="1">
    <location>
        <begin position="88"/>
        <end position="108"/>
    </location>
</feature>
<reference evidence="2" key="1">
    <citation type="journal article" date="2014" name="Int. J. Syst. Evol. Microbiol.">
        <title>Complete genome sequence of Corynebacterium casei LMG S-19264T (=DSM 44701T), isolated from a smear-ripened cheese.</title>
        <authorList>
            <consortium name="US DOE Joint Genome Institute (JGI-PGF)"/>
            <person name="Walter F."/>
            <person name="Albersmeier A."/>
            <person name="Kalinowski J."/>
            <person name="Ruckert C."/>
        </authorList>
    </citation>
    <scope>NUCLEOTIDE SEQUENCE</scope>
    <source>
        <strain evidence="2">JCM 17820</strain>
    </source>
</reference>
<accession>A0A830GSI2</accession>
<dbReference type="Proteomes" id="UP000605784">
    <property type="component" value="Unassembled WGS sequence"/>
</dbReference>
<evidence type="ECO:0000256" key="1">
    <source>
        <dbReference type="SAM" id="MobiDB-lite"/>
    </source>
</evidence>
<keyword evidence="3" id="KW-1185">Reference proteome</keyword>
<evidence type="ECO:0000313" key="2">
    <source>
        <dbReference type="EMBL" id="GGO02889.1"/>
    </source>
</evidence>
<dbReference type="EMBL" id="BMOU01000007">
    <property type="protein sequence ID" value="GGO02889.1"/>
    <property type="molecule type" value="Genomic_DNA"/>
</dbReference>
<evidence type="ECO:0000313" key="3">
    <source>
        <dbReference type="Proteomes" id="UP000605784"/>
    </source>
</evidence>
<feature type="compositionally biased region" description="Low complexity" evidence="1">
    <location>
        <begin position="122"/>
        <end position="140"/>
    </location>
</feature>
<feature type="region of interest" description="Disordered" evidence="1">
    <location>
        <begin position="1"/>
        <end position="180"/>
    </location>
</feature>
<dbReference type="RefSeq" id="WP_189001762.1">
    <property type="nucleotide sequence ID" value="NZ_BMOU01000007.1"/>
</dbReference>
<dbReference type="Pfam" id="PF09845">
    <property type="entry name" value="OapC"/>
    <property type="match status" value="2"/>
</dbReference>
<evidence type="ECO:0008006" key="4">
    <source>
        <dbReference type="Google" id="ProtNLM"/>
    </source>
</evidence>
<organism evidence="2 3">
    <name type="scientific">Haloarcula pellucida</name>
    <dbReference type="NCBI Taxonomy" id="1427151"/>
    <lineage>
        <taxon>Archaea</taxon>
        <taxon>Methanobacteriati</taxon>
        <taxon>Methanobacteriota</taxon>
        <taxon>Stenosarchaea group</taxon>
        <taxon>Halobacteria</taxon>
        <taxon>Halobacteriales</taxon>
        <taxon>Haloarculaceae</taxon>
        <taxon>Haloarcula</taxon>
    </lineage>
</organism>
<dbReference type="InterPro" id="IPR018645">
    <property type="entry name" value="OapC-like"/>
</dbReference>
<comment type="caution">
    <text evidence="2">The sequence shown here is derived from an EMBL/GenBank/DDBJ whole genome shotgun (WGS) entry which is preliminary data.</text>
</comment>
<proteinExistence type="predicted"/>
<dbReference type="AlphaFoldDB" id="A0A830GSI2"/>
<feature type="compositionally biased region" description="Basic and acidic residues" evidence="1">
    <location>
        <begin position="110"/>
        <end position="121"/>
    </location>
</feature>
<protein>
    <recommendedName>
        <fullName evidence="4">Zn-ribbon containing protein</fullName>
    </recommendedName>
</protein>